<dbReference type="EMBL" id="JAEVFJ010000011">
    <property type="protein sequence ID" value="KAH8101954.1"/>
    <property type="molecule type" value="Genomic_DNA"/>
</dbReference>
<reference evidence="1" key="1">
    <citation type="journal article" date="2021" name="New Phytol.">
        <title>Evolutionary innovations through gain and loss of genes in the ectomycorrhizal Boletales.</title>
        <authorList>
            <person name="Wu G."/>
            <person name="Miyauchi S."/>
            <person name="Morin E."/>
            <person name="Kuo A."/>
            <person name="Drula E."/>
            <person name="Varga T."/>
            <person name="Kohler A."/>
            <person name="Feng B."/>
            <person name="Cao Y."/>
            <person name="Lipzen A."/>
            <person name="Daum C."/>
            <person name="Hundley H."/>
            <person name="Pangilinan J."/>
            <person name="Johnson J."/>
            <person name="Barry K."/>
            <person name="LaButti K."/>
            <person name="Ng V."/>
            <person name="Ahrendt S."/>
            <person name="Min B."/>
            <person name="Choi I.G."/>
            <person name="Park H."/>
            <person name="Plett J.M."/>
            <person name="Magnuson J."/>
            <person name="Spatafora J.W."/>
            <person name="Nagy L.G."/>
            <person name="Henrissat B."/>
            <person name="Grigoriev I.V."/>
            <person name="Yang Z.L."/>
            <person name="Xu J."/>
            <person name="Martin F.M."/>
        </authorList>
    </citation>
    <scope>NUCLEOTIDE SEQUENCE</scope>
    <source>
        <strain evidence="1">KKN 215</strain>
    </source>
</reference>
<proteinExistence type="predicted"/>
<keyword evidence="2" id="KW-1185">Reference proteome</keyword>
<organism evidence="1 2">
    <name type="scientific">Cristinia sonorae</name>
    <dbReference type="NCBI Taxonomy" id="1940300"/>
    <lineage>
        <taxon>Eukaryota</taxon>
        <taxon>Fungi</taxon>
        <taxon>Dikarya</taxon>
        <taxon>Basidiomycota</taxon>
        <taxon>Agaricomycotina</taxon>
        <taxon>Agaricomycetes</taxon>
        <taxon>Agaricomycetidae</taxon>
        <taxon>Agaricales</taxon>
        <taxon>Pleurotineae</taxon>
        <taxon>Stephanosporaceae</taxon>
        <taxon>Cristinia</taxon>
    </lineage>
</organism>
<protein>
    <submittedName>
        <fullName evidence="1">Uncharacterized protein</fullName>
    </submittedName>
</protein>
<comment type="caution">
    <text evidence="1">The sequence shown here is derived from an EMBL/GenBank/DDBJ whole genome shotgun (WGS) entry which is preliminary data.</text>
</comment>
<evidence type="ECO:0000313" key="1">
    <source>
        <dbReference type="EMBL" id="KAH8101954.1"/>
    </source>
</evidence>
<dbReference type="AlphaFoldDB" id="A0A8K0XR22"/>
<gene>
    <name evidence="1" type="ORF">BXZ70DRAFT_86907</name>
</gene>
<sequence>MDLSDTIALLNIALSLELNHILPQIFYIVSQATDRVLATGYTDKDGTHWELSRDKLSRVMAGRKRCIICAKQSILKTMLSPLCESKEGCLMRLKNRRDGTLSFLHEDTASLMGAAWIEPIGLCAPCTRLHTDICNEERRKCWERLAHIFGLVLEVVRPVSSRQVDNE</sequence>
<name>A0A8K0XR22_9AGAR</name>
<accession>A0A8K0XR22</accession>
<evidence type="ECO:0000313" key="2">
    <source>
        <dbReference type="Proteomes" id="UP000813824"/>
    </source>
</evidence>
<dbReference type="Proteomes" id="UP000813824">
    <property type="component" value="Unassembled WGS sequence"/>
</dbReference>